<feature type="region of interest" description="Disordered" evidence="2">
    <location>
        <begin position="95"/>
        <end position="173"/>
    </location>
</feature>
<feature type="compositionally biased region" description="Basic and acidic residues" evidence="2">
    <location>
        <begin position="310"/>
        <end position="321"/>
    </location>
</feature>
<dbReference type="OrthoDB" id="694308at2759"/>
<feature type="compositionally biased region" description="Polar residues" evidence="2">
    <location>
        <begin position="95"/>
        <end position="104"/>
    </location>
</feature>
<reference evidence="5 6" key="1">
    <citation type="journal article" date="2020" name="Nat. Commun.">
        <title>Genome of Tripterygium wilfordii and identification of cytochrome P450 involved in triptolide biosynthesis.</title>
        <authorList>
            <person name="Tu L."/>
            <person name="Su P."/>
            <person name="Zhang Z."/>
            <person name="Gao L."/>
            <person name="Wang J."/>
            <person name="Hu T."/>
            <person name="Zhou J."/>
            <person name="Zhang Y."/>
            <person name="Zhao Y."/>
            <person name="Liu Y."/>
            <person name="Song Y."/>
            <person name="Tong Y."/>
            <person name="Lu Y."/>
            <person name="Yang J."/>
            <person name="Xu C."/>
            <person name="Jia M."/>
            <person name="Peters R.J."/>
            <person name="Huang L."/>
            <person name="Gao W."/>
        </authorList>
    </citation>
    <scope>NUCLEOTIDE SEQUENCE [LARGE SCALE GENOMIC DNA]</scope>
    <source>
        <strain evidence="6">cv. XIE 37</strain>
        <tissue evidence="5">Leaf</tissue>
    </source>
</reference>
<feature type="domain" description="DUF630" evidence="4">
    <location>
        <begin position="1"/>
        <end position="59"/>
    </location>
</feature>
<feature type="region of interest" description="Disordered" evidence="2">
    <location>
        <begin position="214"/>
        <end position="248"/>
    </location>
</feature>
<evidence type="ECO:0000259" key="3">
    <source>
        <dbReference type="Pfam" id="PF04782"/>
    </source>
</evidence>
<evidence type="ECO:0000313" key="6">
    <source>
        <dbReference type="Proteomes" id="UP000593562"/>
    </source>
</evidence>
<feature type="compositionally biased region" description="Low complexity" evidence="2">
    <location>
        <begin position="266"/>
        <end position="285"/>
    </location>
</feature>
<accession>A0A7J7DF57</accession>
<feature type="compositionally biased region" description="Polar residues" evidence="2">
    <location>
        <begin position="288"/>
        <end position="309"/>
    </location>
</feature>
<feature type="compositionally biased region" description="Acidic residues" evidence="2">
    <location>
        <begin position="236"/>
        <end position="246"/>
    </location>
</feature>
<dbReference type="Proteomes" id="UP000593562">
    <property type="component" value="Unassembled WGS sequence"/>
</dbReference>
<evidence type="ECO:0000313" key="5">
    <source>
        <dbReference type="EMBL" id="KAF5744962.1"/>
    </source>
</evidence>
<protein>
    <submittedName>
        <fullName evidence="5">Uncharacterized protein</fullName>
    </submittedName>
</protein>
<dbReference type="PANTHER" id="PTHR21450:SF6">
    <property type="entry name" value="EXPRESSED PROTEIN"/>
    <property type="match status" value="1"/>
</dbReference>
<dbReference type="Pfam" id="PF04783">
    <property type="entry name" value="DUF630"/>
    <property type="match status" value="1"/>
</dbReference>
<feature type="compositionally biased region" description="Basic and acidic residues" evidence="2">
    <location>
        <begin position="226"/>
        <end position="235"/>
    </location>
</feature>
<name>A0A7J7DF57_TRIWF</name>
<feature type="domain" description="DUF632" evidence="3">
    <location>
        <begin position="331"/>
        <end position="672"/>
    </location>
</feature>
<dbReference type="PANTHER" id="PTHR21450">
    <property type="entry name" value="PROTEIN ALTERED PHOSPHATE STARVATION RESPONSE 1"/>
    <property type="match status" value="1"/>
</dbReference>
<gene>
    <name evidence="5" type="ORF">HS088_TW07G00543</name>
</gene>
<evidence type="ECO:0000256" key="1">
    <source>
        <dbReference type="SAM" id="Coils"/>
    </source>
</evidence>
<dbReference type="Pfam" id="PF04782">
    <property type="entry name" value="DUF632"/>
    <property type="match status" value="1"/>
</dbReference>
<sequence>MGATHSKIEEDKALLLCRERKKFVRQALDGRCSLAAAHIAYIQSLKLTGTALRKFVAPEAPIESSLYTSTTATPEPLALTEKSLSQFSFSSPTLSQPVEATENLSPSPSPPSSTRFQVNHMRFSGFSSNKVEEKPPLPVTGTVTSSSTPQNVTPRSTDKPETSPFGGSSNTSGTPPWDYFGFFHPIDHQFSFQEGKGMNQGFENLDHIRELREEEGIPELEDEEEKASSHEREESQDSEDEFDEPPTDTLVRSFENLNRVHDHDVPSASPTMPSSASVASESELLNGEKSNSPVLSPLRTPSSAVTNAMDTKETPMKKDGAANKVAPKDFLSSMKDIEYLFTKASDSGKEVPRMLEANKLHFRPIVQGKESASVSSTIFKACFSCGEEPRQVQEEPPQDAVKYLTWHRTTSSRSSSSHNPLGLNTGDDSEDLANNLFNNFCMISGSHASTLDRLNAWERKLYDEVKACEMIRRVYDSKCKILRQLESNGESSNKIDKIRAVVKDLHSRIRVAIYRIDSISKRIEELRDKELQPQLEELIKGLSRMWGVMLECHKLQFQIISIAYNSGNYKISILSESHRHIATNLVNELSCLSLSFTKWIGSQKSYLQAINNWLLKCVSIPQKSSRRKRKQQAPNLKNLGPPIYVTCGDWMEKLDGLPTKEVVESIKCLAADTTRFLPRLEKNQGKLDNGSESAVNLLSDEASEDWISGFDCFRSSLTVFLGQLNNFAESSAKLYTELQTSIENAKTNYEKWKVQAEAFELERKDKDTEKARGIA</sequence>
<dbReference type="FunCoup" id="A0A7J7DF57">
    <property type="interactions" value="2723"/>
</dbReference>
<dbReference type="InterPro" id="IPR006868">
    <property type="entry name" value="DUF630"/>
</dbReference>
<feature type="compositionally biased region" description="Low complexity" evidence="2">
    <location>
        <begin position="139"/>
        <end position="149"/>
    </location>
</feature>
<keyword evidence="6" id="KW-1185">Reference proteome</keyword>
<feature type="region of interest" description="Disordered" evidence="2">
    <location>
        <begin position="261"/>
        <end position="321"/>
    </location>
</feature>
<dbReference type="EMBL" id="JAAARO010000007">
    <property type="protein sequence ID" value="KAF5744962.1"/>
    <property type="molecule type" value="Genomic_DNA"/>
</dbReference>
<feature type="compositionally biased region" description="Acidic residues" evidence="2">
    <location>
        <begin position="216"/>
        <end position="225"/>
    </location>
</feature>
<comment type="caution">
    <text evidence="5">The sequence shown here is derived from an EMBL/GenBank/DDBJ whole genome shotgun (WGS) entry which is preliminary data.</text>
</comment>
<organism evidence="5 6">
    <name type="scientific">Tripterygium wilfordii</name>
    <name type="common">Thunder God vine</name>
    <dbReference type="NCBI Taxonomy" id="458696"/>
    <lineage>
        <taxon>Eukaryota</taxon>
        <taxon>Viridiplantae</taxon>
        <taxon>Streptophyta</taxon>
        <taxon>Embryophyta</taxon>
        <taxon>Tracheophyta</taxon>
        <taxon>Spermatophyta</taxon>
        <taxon>Magnoliopsida</taxon>
        <taxon>eudicotyledons</taxon>
        <taxon>Gunneridae</taxon>
        <taxon>Pentapetalae</taxon>
        <taxon>rosids</taxon>
        <taxon>fabids</taxon>
        <taxon>Celastrales</taxon>
        <taxon>Celastraceae</taxon>
        <taxon>Tripterygium</taxon>
    </lineage>
</organism>
<evidence type="ECO:0000256" key="2">
    <source>
        <dbReference type="SAM" id="MobiDB-lite"/>
    </source>
</evidence>
<dbReference type="InParanoid" id="A0A7J7DF57"/>
<dbReference type="AlphaFoldDB" id="A0A7J7DF57"/>
<dbReference type="InterPro" id="IPR006867">
    <property type="entry name" value="DUF632"/>
</dbReference>
<keyword evidence="1" id="KW-0175">Coiled coil</keyword>
<feature type="coiled-coil region" evidence="1">
    <location>
        <begin position="735"/>
        <end position="762"/>
    </location>
</feature>
<evidence type="ECO:0000259" key="4">
    <source>
        <dbReference type="Pfam" id="PF04783"/>
    </source>
</evidence>
<proteinExistence type="predicted"/>